<gene>
    <name evidence="5" type="primary">mlaA</name>
    <name evidence="5" type="ORF">ROA7450_02794</name>
</gene>
<evidence type="ECO:0000313" key="5">
    <source>
        <dbReference type="EMBL" id="SLN54249.1"/>
    </source>
</evidence>
<proteinExistence type="inferred from homology"/>
<dbReference type="Pfam" id="PF04333">
    <property type="entry name" value="MlaA"/>
    <property type="match status" value="1"/>
</dbReference>
<evidence type="ECO:0000313" key="6">
    <source>
        <dbReference type="Proteomes" id="UP000193061"/>
    </source>
</evidence>
<feature type="signal peptide" evidence="4">
    <location>
        <begin position="1"/>
        <end position="29"/>
    </location>
</feature>
<dbReference type="PANTHER" id="PTHR30035">
    <property type="entry name" value="LIPOPROTEIN VACJ-RELATED"/>
    <property type="match status" value="1"/>
</dbReference>
<feature type="chain" id="PRO_5012326829" evidence="4">
    <location>
        <begin position="30"/>
        <end position="276"/>
    </location>
</feature>
<feature type="compositionally biased region" description="Acidic residues" evidence="3">
    <location>
        <begin position="240"/>
        <end position="253"/>
    </location>
</feature>
<sequence length="276" mass="30376">MTICTLPLKRVRVSAMLIGTLLVTGCASPGPDHQPGTPFDPYEERNRQIHAFNKSIDRNVYRPAGKGYSDFLPDDPETALGRFAFNLAIPSDIVNNILQLNMRGAFQDTGRFLVNSTIGLGGFFDPATELNMAQPTNTNFGETLHVWGVQQGAYVELPFLGPSTERDTVGMVVDVFTNPLTYLLAYPNNLYVTGAALSANVARRGRYADAIDSILYESADSYAASRSLYLQNRSFTLGQDGDDTYLDPYDDPYGDPYGDPYADPYSDSEVSEETDE</sequence>
<name>A0A1X6ZL16_9RHOB</name>
<feature type="region of interest" description="Disordered" evidence="3">
    <location>
        <begin position="240"/>
        <end position="276"/>
    </location>
</feature>
<keyword evidence="2 4" id="KW-0732">Signal</keyword>
<evidence type="ECO:0000256" key="2">
    <source>
        <dbReference type="ARBA" id="ARBA00022729"/>
    </source>
</evidence>
<comment type="similarity">
    <text evidence="1">Belongs to the MlaA family.</text>
</comment>
<dbReference type="AlphaFoldDB" id="A0A1X6ZL16"/>
<evidence type="ECO:0000256" key="1">
    <source>
        <dbReference type="ARBA" id="ARBA00010634"/>
    </source>
</evidence>
<dbReference type="GO" id="GO:0120010">
    <property type="term" value="P:intermembrane phospholipid transfer"/>
    <property type="evidence" value="ECO:0007669"/>
    <property type="project" value="TreeGrafter"/>
</dbReference>
<dbReference type="PANTHER" id="PTHR30035:SF3">
    <property type="entry name" value="INTERMEMBRANE PHOSPHOLIPID TRANSPORT SYSTEM LIPOPROTEIN MLAA"/>
    <property type="match status" value="1"/>
</dbReference>
<organism evidence="5 6">
    <name type="scientific">Roseovarius albus</name>
    <dbReference type="NCBI Taxonomy" id="1247867"/>
    <lineage>
        <taxon>Bacteria</taxon>
        <taxon>Pseudomonadati</taxon>
        <taxon>Pseudomonadota</taxon>
        <taxon>Alphaproteobacteria</taxon>
        <taxon>Rhodobacterales</taxon>
        <taxon>Roseobacteraceae</taxon>
        <taxon>Roseovarius</taxon>
    </lineage>
</organism>
<protein>
    <submittedName>
        <fullName evidence="5">Putative phospholipid-binding lipoprotein MlaA</fullName>
    </submittedName>
</protein>
<evidence type="ECO:0000256" key="4">
    <source>
        <dbReference type="SAM" id="SignalP"/>
    </source>
</evidence>
<dbReference type="OrthoDB" id="9785326at2"/>
<feature type="compositionally biased region" description="Low complexity" evidence="3">
    <location>
        <begin position="254"/>
        <end position="267"/>
    </location>
</feature>
<dbReference type="PRINTS" id="PR01805">
    <property type="entry name" value="VACJLIPOPROT"/>
</dbReference>
<dbReference type="InterPro" id="IPR007428">
    <property type="entry name" value="MlaA"/>
</dbReference>
<accession>A0A1X6ZL16</accession>
<keyword evidence="5" id="KW-0449">Lipoprotein</keyword>
<dbReference type="Proteomes" id="UP000193061">
    <property type="component" value="Unassembled WGS sequence"/>
</dbReference>
<evidence type="ECO:0000256" key="3">
    <source>
        <dbReference type="SAM" id="MobiDB-lite"/>
    </source>
</evidence>
<keyword evidence="6" id="KW-1185">Reference proteome</keyword>
<dbReference type="GO" id="GO:0016020">
    <property type="term" value="C:membrane"/>
    <property type="evidence" value="ECO:0007669"/>
    <property type="project" value="InterPro"/>
</dbReference>
<reference evidence="5 6" key="1">
    <citation type="submission" date="2017-03" db="EMBL/GenBank/DDBJ databases">
        <authorList>
            <person name="Afonso C.L."/>
            <person name="Miller P.J."/>
            <person name="Scott M.A."/>
            <person name="Spackman E."/>
            <person name="Goraichik I."/>
            <person name="Dimitrov K.M."/>
            <person name="Suarez D.L."/>
            <person name="Swayne D.E."/>
        </authorList>
    </citation>
    <scope>NUCLEOTIDE SEQUENCE [LARGE SCALE GENOMIC DNA]</scope>
    <source>
        <strain evidence="5 6">CECT 7450</strain>
    </source>
</reference>
<dbReference type="EMBL" id="FWFX01000008">
    <property type="protein sequence ID" value="SLN54249.1"/>
    <property type="molecule type" value="Genomic_DNA"/>
</dbReference>